<reference evidence="1" key="2">
    <citation type="journal article" date="2011" name="Genome Biol. Evol.">
        <title>Structural and content diversity of mitochondrial genome in beet: a comparative genomic analysis.</title>
        <authorList>
            <person name="Darracq A."/>
            <person name="Varre J.S."/>
            <person name="Marechal-Drouard L."/>
            <person name="Courseaux A."/>
            <person name="Saumitou-Laprade P."/>
            <person name="Oztas S."/>
            <person name="Vacherie B."/>
            <person name="Barbe V.and.Touzet.P."/>
        </authorList>
    </citation>
    <scope>NUCLEOTIDE SEQUENCE</scope>
</reference>
<reference evidence="1" key="1">
    <citation type="submission" date="2010-11" db="EMBL/GenBank/DDBJ databases">
        <authorList>
            <person name="Genoscope - CEA"/>
        </authorList>
    </citation>
    <scope>NUCLEOTIDE SEQUENCE</scope>
</reference>
<name>E6ZDY9_BETVM</name>
<dbReference type="GeneID" id="10220622"/>
<sequence>MPSLPKLGSSTLLSMMITINSPRTVRQSVLFRFPSGKSQSFIGGWSECWPMVGGSIIRFCPVEGSGKRLRFTKRVVFKASELVELRAGTSRKECWQIDLRARG</sequence>
<organism evidence="1">
    <name type="scientific">Beta vulgaris subsp. maritima</name>
    <name type="common">Sea beet</name>
    <name type="synonym">Beta maritima</name>
    <dbReference type="NCBI Taxonomy" id="350892"/>
    <lineage>
        <taxon>Eukaryota</taxon>
        <taxon>Viridiplantae</taxon>
        <taxon>Streptophyta</taxon>
        <taxon>Embryophyta</taxon>
        <taxon>Tracheophyta</taxon>
        <taxon>Spermatophyta</taxon>
        <taxon>Magnoliopsida</taxon>
        <taxon>eudicotyledons</taxon>
        <taxon>Gunneridae</taxon>
        <taxon>Pentapetalae</taxon>
        <taxon>Caryophyllales</taxon>
        <taxon>Chenopodiaceae</taxon>
        <taxon>Betoideae</taxon>
        <taxon>Beta</taxon>
    </lineage>
</organism>
<keyword evidence="1" id="KW-0496">Mitochondrion</keyword>
<dbReference type="EMBL" id="FP885871">
    <property type="protein sequence ID" value="CBJ20696.1"/>
    <property type="molecule type" value="Genomic_DNA"/>
</dbReference>
<evidence type="ECO:0000313" key="2">
    <source>
        <dbReference type="EMBL" id="CBJ20696.1"/>
    </source>
</evidence>
<dbReference type="EMBL" id="FP885834">
    <property type="protein sequence ID" value="CBJ14003.1"/>
    <property type="molecule type" value="Genomic_DNA"/>
</dbReference>
<geneLocation type="mitochondrion" evidence="1"/>
<dbReference type="EMBL" id="FQ014231">
    <property type="protein sequence ID" value="CBL54144.1"/>
    <property type="molecule type" value="Genomic_DNA"/>
</dbReference>
<dbReference type="RefSeq" id="YP_004222363.1">
    <property type="nucleotide sequence ID" value="NC_015099.1"/>
</dbReference>
<protein>
    <submittedName>
        <fullName evidence="2">Uncharacterized protein orf103b</fullName>
    </submittedName>
</protein>
<dbReference type="EMBL" id="FP885845">
    <property type="protein sequence ID" value="CBJ17579.1"/>
    <property type="molecule type" value="Genomic_DNA"/>
</dbReference>
<accession>E6ZDY9</accession>
<evidence type="ECO:0000313" key="1">
    <source>
        <dbReference type="EMBL" id="CBJ14003.1"/>
    </source>
</evidence>
<proteinExistence type="predicted"/>
<dbReference type="AlphaFoldDB" id="E6ZDY9"/>
<gene>
    <name evidence="1" type="primary">orf103b</name>
</gene>